<sequence length="118" mass="13542">MTKEMLLLKELKSVVLGVEGLVVEQEIDDPGMFIEHYYQQEEVLAEIKGKLFDYCPARNANKSQWGVLVERLKVIMEEREQALLAFYDWGNPVALFMEKATTLTTLKTELMSVPTESL</sequence>
<accession>A0A940STF7</accession>
<gene>
    <name evidence="1" type="ORF">I6N95_18840</name>
</gene>
<dbReference type="Proteomes" id="UP000674938">
    <property type="component" value="Unassembled WGS sequence"/>
</dbReference>
<dbReference type="AlphaFoldDB" id="A0A940STF7"/>
<name>A0A940STF7_9ENTE</name>
<dbReference type="RefSeq" id="WP_209530890.1">
    <property type="nucleotide sequence ID" value="NZ_JAEEGA010000014.1"/>
</dbReference>
<proteinExistence type="predicted"/>
<dbReference type="EMBL" id="JAEEGA010000014">
    <property type="protein sequence ID" value="MBP1043077.1"/>
    <property type="molecule type" value="Genomic_DNA"/>
</dbReference>
<reference evidence="1" key="1">
    <citation type="submission" date="2020-12" db="EMBL/GenBank/DDBJ databases">
        <title>Vagococcus allomyrinae sp. nov. and Enterococcus lavae sp. nov., isolated from the larvae of Allomyrina dichotoma.</title>
        <authorList>
            <person name="Lee S.D."/>
        </authorList>
    </citation>
    <scope>NUCLEOTIDE SEQUENCE</scope>
    <source>
        <strain evidence="1">BWB3-3</strain>
    </source>
</reference>
<comment type="caution">
    <text evidence="1">The sequence shown here is derived from an EMBL/GenBank/DDBJ whole genome shotgun (WGS) entry which is preliminary data.</text>
</comment>
<keyword evidence="2" id="KW-1185">Reference proteome</keyword>
<protein>
    <submittedName>
        <fullName evidence="1">Uncharacterized protein</fullName>
    </submittedName>
</protein>
<evidence type="ECO:0000313" key="2">
    <source>
        <dbReference type="Proteomes" id="UP000674938"/>
    </source>
</evidence>
<evidence type="ECO:0000313" key="1">
    <source>
        <dbReference type="EMBL" id="MBP1043077.1"/>
    </source>
</evidence>
<organism evidence="1 2">
    <name type="scientific">Vagococcus allomyrinae</name>
    <dbReference type="NCBI Taxonomy" id="2794353"/>
    <lineage>
        <taxon>Bacteria</taxon>
        <taxon>Bacillati</taxon>
        <taxon>Bacillota</taxon>
        <taxon>Bacilli</taxon>
        <taxon>Lactobacillales</taxon>
        <taxon>Enterococcaceae</taxon>
        <taxon>Vagococcus</taxon>
    </lineage>
</organism>